<dbReference type="EMBL" id="DF237210">
    <property type="protein sequence ID" value="GAQ85921.1"/>
    <property type="molecule type" value="Genomic_DNA"/>
</dbReference>
<proteinExistence type="predicted"/>
<dbReference type="STRING" id="105231.A0A1Y1I9W9"/>
<keyword evidence="4 6" id="KW-0418">Kinase</keyword>
<comment type="domain">
    <text evidence="6">The EXKPK motif is conserved in inositol-pentakisphosphate 2-kinases of both family 1 and 2.</text>
</comment>
<dbReference type="GO" id="GO:0005634">
    <property type="term" value="C:nucleus"/>
    <property type="evidence" value="ECO:0000318"/>
    <property type="project" value="GO_Central"/>
</dbReference>
<gene>
    <name evidence="8" type="ORF">KFL_002610070</name>
</gene>
<dbReference type="AlphaFoldDB" id="A0A1Y1I9W9"/>
<keyword evidence="3 6" id="KW-0547">Nucleotide-binding</keyword>
<evidence type="ECO:0000256" key="3">
    <source>
        <dbReference type="ARBA" id="ARBA00022741"/>
    </source>
</evidence>
<organism evidence="8 9">
    <name type="scientific">Klebsormidium nitens</name>
    <name type="common">Green alga</name>
    <name type="synonym">Ulothrix nitens</name>
    <dbReference type="NCBI Taxonomy" id="105231"/>
    <lineage>
        <taxon>Eukaryota</taxon>
        <taxon>Viridiplantae</taxon>
        <taxon>Streptophyta</taxon>
        <taxon>Klebsormidiophyceae</taxon>
        <taxon>Klebsormidiales</taxon>
        <taxon>Klebsormidiaceae</taxon>
        <taxon>Klebsormidium</taxon>
    </lineage>
</organism>
<dbReference type="InterPro" id="IPR009286">
    <property type="entry name" value="Ins_P5_2-kin"/>
</dbReference>
<evidence type="ECO:0000256" key="6">
    <source>
        <dbReference type="RuleBase" id="RU364126"/>
    </source>
</evidence>
<sequence>MASTWIIRVLSDKNESSWKYRGEGAANAVVAYTGPDKDLAGKVLRIQKAGVKKARPPEPQRFRLSAHFDLNIQNETDSGEAGKLQPVDSASVGSGGVGKVSSPLLNGSPLRHQKVGGGRANGVEAAPLVDEIEDTSKPDIPEREVSAGPLLEPLEQEIWARFPTVAAAKTAVELVHEYARHVMGPLLGEAFVDPGVPVPAEDDFLKSLTAVVEGSRPGRWQKEGPLRLQSGWALLITDHAASPGETFALANGQEGGSFQRRGPSVCVEIKPKAGFLPTSECISPANRVKLEKTRYELMQHLKAEQGKVDAISSYDPLDLFSMHPSHVIRAIDSLFDNPQNNLRVFINGEAIKRTSRESSEDTGALAGLEEALEGFCETADGLRVEVLKELLVQRLAGSILLERLRSAQMLDRFDIEGVIHLYWALCGSPSDRVAPKELPDATKRLLSLPRESQLDVLREFLIAATAKDCGLMLTFEAVEEEVAQQFRFSEASPTGVLKLRGKSYFCKVAYVDLDLKSFRKIPKYWELDQQIVAAYKTGTQEV</sequence>
<feature type="region of interest" description="Disordered" evidence="7">
    <location>
        <begin position="76"/>
        <end position="120"/>
    </location>
</feature>
<evidence type="ECO:0000256" key="1">
    <source>
        <dbReference type="ARBA" id="ARBA00012023"/>
    </source>
</evidence>
<dbReference type="PANTHER" id="PTHR14456">
    <property type="entry name" value="INOSITOL POLYPHOSPHATE KINASE 1"/>
    <property type="match status" value="1"/>
</dbReference>
<keyword evidence="9" id="KW-1185">Reference proteome</keyword>
<dbReference type="Proteomes" id="UP000054558">
    <property type="component" value="Unassembled WGS sequence"/>
</dbReference>
<evidence type="ECO:0000256" key="5">
    <source>
        <dbReference type="ARBA" id="ARBA00022840"/>
    </source>
</evidence>
<dbReference type="GO" id="GO:0035299">
    <property type="term" value="F:inositol-1,3,4,5,6-pentakisphosphate 2-kinase activity"/>
    <property type="evidence" value="ECO:0000318"/>
    <property type="project" value="GO_Central"/>
</dbReference>
<accession>A0A1Y1I9W9</accession>
<evidence type="ECO:0000256" key="2">
    <source>
        <dbReference type="ARBA" id="ARBA00022679"/>
    </source>
</evidence>
<dbReference type="EC" id="2.7.1.158" evidence="1 6"/>
<dbReference type="InterPro" id="IPR043001">
    <property type="entry name" value="IP5_2-K_N_lobe"/>
</dbReference>
<dbReference type="OrthoDB" id="272370at2759"/>
<evidence type="ECO:0000313" key="9">
    <source>
        <dbReference type="Proteomes" id="UP000054558"/>
    </source>
</evidence>
<dbReference type="GO" id="GO:0032958">
    <property type="term" value="P:inositol phosphate biosynthetic process"/>
    <property type="evidence" value="ECO:0000318"/>
    <property type="project" value="GO_Central"/>
</dbReference>
<dbReference type="Pfam" id="PF06090">
    <property type="entry name" value="Ins_P5_2-kin"/>
    <property type="match status" value="1"/>
</dbReference>
<comment type="catalytic activity">
    <reaction evidence="6">
        <text>1D-myo-inositol 1,3,4,5,6-pentakisphosphate + ATP = 1D-myo-inositol hexakisphosphate + ADP + H(+)</text>
        <dbReference type="Rhea" id="RHEA:20313"/>
        <dbReference type="ChEBI" id="CHEBI:15378"/>
        <dbReference type="ChEBI" id="CHEBI:30616"/>
        <dbReference type="ChEBI" id="CHEBI:57733"/>
        <dbReference type="ChEBI" id="CHEBI:58130"/>
        <dbReference type="ChEBI" id="CHEBI:456216"/>
        <dbReference type="EC" id="2.7.1.158"/>
    </reaction>
</comment>
<protein>
    <recommendedName>
        <fullName evidence="1 6">Inositol-pentakisphosphate 2-kinase</fullName>
        <ecNumber evidence="1 6">2.7.1.158</ecNumber>
    </recommendedName>
</protein>
<name>A0A1Y1I9W9_KLENI</name>
<evidence type="ECO:0000256" key="7">
    <source>
        <dbReference type="SAM" id="MobiDB-lite"/>
    </source>
</evidence>
<keyword evidence="2 6" id="KW-0808">Transferase</keyword>
<comment type="function">
    <text evidence="6">Phosphorylates Ins(1,3,4,5,6)P5 at position 2 to form Ins(1,2,3,4,5,6)P6 (InsP6 or phytate).</text>
</comment>
<dbReference type="Gene3D" id="3.30.200.110">
    <property type="entry name" value="Inositol-pentakisphosphate 2-kinase, N-lobe"/>
    <property type="match status" value="2"/>
</dbReference>
<reference evidence="8 9" key="1">
    <citation type="journal article" date="2014" name="Nat. Commun.">
        <title>Klebsormidium flaccidum genome reveals primary factors for plant terrestrial adaptation.</title>
        <authorList>
            <person name="Hori K."/>
            <person name="Maruyama F."/>
            <person name="Fujisawa T."/>
            <person name="Togashi T."/>
            <person name="Yamamoto N."/>
            <person name="Seo M."/>
            <person name="Sato S."/>
            <person name="Yamada T."/>
            <person name="Mori H."/>
            <person name="Tajima N."/>
            <person name="Moriyama T."/>
            <person name="Ikeuchi M."/>
            <person name="Watanabe M."/>
            <person name="Wada H."/>
            <person name="Kobayashi K."/>
            <person name="Saito M."/>
            <person name="Masuda T."/>
            <person name="Sasaki-Sekimoto Y."/>
            <person name="Mashiguchi K."/>
            <person name="Awai K."/>
            <person name="Shimojima M."/>
            <person name="Masuda S."/>
            <person name="Iwai M."/>
            <person name="Nobusawa T."/>
            <person name="Narise T."/>
            <person name="Kondo S."/>
            <person name="Saito H."/>
            <person name="Sato R."/>
            <person name="Murakawa M."/>
            <person name="Ihara Y."/>
            <person name="Oshima-Yamada Y."/>
            <person name="Ohtaka K."/>
            <person name="Satoh M."/>
            <person name="Sonobe K."/>
            <person name="Ishii M."/>
            <person name="Ohtani R."/>
            <person name="Kanamori-Sato M."/>
            <person name="Honoki R."/>
            <person name="Miyazaki D."/>
            <person name="Mochizuki H."/>
            <person name="Umetsu J."/>
            <person name="Higashi K."/>
            <person name="Shibata D."/>
            <person name="Kamiya Y."/>
            <person name="Sato N."/>
            <person name="Nakamura Y."/>
            <person name="Tabata S."/>
            <person name="Ida S."/>
            <person name="Kurokawa K."/>
            <person name="Ohta H."/>
        </authorList>
    </citation>
    <scope>NUCLEOTIDE SEQUENCE [LARGE SCALE GENOMIC DNA]</scope>
    <source>
        <strain evidence="8 9">NIES-2285</strain>
    </source>
</reference>
<evidence type="ECO:0000256" key="4">
    <source>
        <dbReference type="ARBA" id="ARBA00022777"/>
    </source>
</evidence>
<dbReference type="PANTHER" id="PTHR14456:SF2">
    <property type="entry name" value="INOSITOL-PENTAKISPHOSPHATE 2-KINASE"/>
    <property type="match status" value="1"/>
</dbReference>
<evidence type="ECO:0000313" key="8">
    <source>
        <dbReference type="EMBL" id="GAQ85921.1"/>
    </source>
</evidence>
<dbReference type="GO" id="GO:0005524">
    <property type="term" value="F:ATP binding"/>
    <property type="evidence" value="ECO:0007669"/>
    <property type="project" value="UniProtKB-KW"/>
</dbReference>
<dbReference type="OMA" id="HRQHCIV"/>
<keyword evidence="5 6" id="KW-0067">ATP-binding</keyword>